<evidence type="ECO:0000313" key="10">
    <source>
        <dbReference type="Proteomes" id="UP000242502"/>
    </source>
</evidence>
<dbReference type="GO" id="GO:0046872">
    <property type="term" value="F:metal ion binding"/>
    <property type="evidence" value="ECO:0007669"/>
    <property type="project" value="UniProtKB-KW"/>
</dbReference>
<comment type="similarity">
    <text evidence="7">Belongs to the PINc/VapC protein family.</text>
</comment>
<evidence type="ECO:0000256" key="1">
    <source>
        <dbReference type="ARBA" id="ARBA00001946"/>
    </source>
</evidence>
<dbReference type="InterPro" id="IPR029060">
    <property type="entry name" value="PIN-like_dom_sf"/>
</dbReference>
<accession>A0A1D2QLA5</accession>
<dbReference type="Pfam" id="PF01850">
    <property type="entry name" value="PIN"/>
    <property type="match status" value="1"/>
</dbReference>
<dbReference type="GO" id="GO:0016787">
    <property type="term" value="F:hydrolase activity"/>
    <property type="evidence" value="ECO:0007669"/>
    <property type="project" value="UniProtKB-KW"/>
</dbReference>
<keyword evidence="6" id="KW-0460">Magnesium</keyword>
<keyword evidence="2" id="KW-1277">Toxin-antitoxin system</keyword>
<dbReference type="PANTHER" id="PTHR33653:SF1">
    <property type="entry name" value="RIBONUCLEASE VAPC2"/>
    <property type="match status" value="1"/>
</dbReference>
<dbReference type="CDD" id="cd18740">
    <property type="entry name" value="PIN_VapC4-5_FitB-like"/>
    <property type="match status" value="1"/>
</dbReference>
<evidence type="ECO:0000313" key="9">
    <source>
        <dbReference type="EMBL" id="ODS22350.1"/>
    </source>
</evidence>
<evidence type="ECO:0000256" key="4">
    <source>
        <dbReference type="ARBA" id="ARBA00022723"/>
    </source>
</evidence>
<keyword evidence="5" id="KW-0378">Hydrolase</keyword>
<evidence type="ECO:0000256" key="7">
    <source>
        <dbReference type="ARBA" id="ARBA00038093"/>
    </source>
</evidence>
<evidence type="ECO:0000256" key="5">
    <source>
        <dbReference type="ARBA" id="ARBA00022801"/>
    </source>
</evidence>
<dbReference type="EMBL" id="MDLC01000097">
    <property type="protein sequence ID" value="ODS22350.1"/>
    <property type="molecule type" value="Genomic_DNA"/>
</dbReference>
<comment type="caution">
    <text evidence="9">The sequence shown here is derived from an EMBL/GenBank/DDBJ whole genome shotgun (WGS) entry which is preliminary data.</text>
</comment>
<keyword evidence="4" id="KW-0479">Metal-binding</keyword>
<evidence type="ECO:0000256" key="3">
    <source>
        <dbReference type="ARBA" id="ARBA00022722"/>
    </source>
</evidence>
<gene>
    <name evidence="9" type="ORF">AB835_14700</name>
</gene>
<dbReference type="Proteomes" id="UP000242502">
    <property type="component" value="Unassembled WGS sequence"/>
</dbReference>
<comment type="cofactor">
    <cofactor evidence="1">
        <name>Mg(2+)</name>
        <dbReference type="ChEBI" id="CHEBI:18420"/>
    </cofactor>
</comment>
<feature type="domain" description="PIN" evidence="8">
    <location>
        <begin position="7"/>
        <end position="126"/>
    </location>
</feature>
<sequence length="137" mass="15076">MNDGYFMLDTNSVSYIIKGQPAALRERLAKVPMVSVCVSAITEAELLRGIAKKPDAKRLAVAVKEFLLRVEILPWDSDAASAYAQLRTACESEGKPLATMDMLIAAHSVATNAVLITNDKAFYNVEHHLTLEDWTKP</sequence>
<evidence type="ECO:0000256" key="6">
    <source>
        <dbReference type="ARBA" id="ARBA00022842"/>
    </source>
</evidence>
<reference evidence="9 10" key="1">
    <citation type="journal article" date="2016" name="Appl. Environ. Microbiol.">
        <title>Lack of Overt Genome Reduction in the Bryostatin-Producing Bryozoan Symbiont "Candidatus Endobugula sertula".</title>
        <authorList>
            <person name="Miller I.J."/>
            <person name="Vanee N."/>
            <person name="Fong S.S."/>
            <person name="Lim-Fong G.E."/>
            <person name="Kwan J.C."/>
        </authorList>
    </citation>
    <scope>NUCLEOTIDE SEQUENCE [LARGE SCALE GENOMIC DNA]</scope>
    <source>
        <strain evidence="9">AB1-4</strain>
    </source>
</reference>
<dbReference type="InterPro" id="IPR050556">
    <property type="entry name" value="Type_II_TA_system_RNase"/>
</dbReference>
<organism evidence="9 10">
    <name type="scientific">Candidatus Endobugula sertula</name>
    <name type="common">Bugula neritina bacterial symbiont</name>
    <dbReference type="NCBI Taxonomy" id="62101"/>
    <lineage>
        <taxon>Bacteria</taxon>
        <taxon>Pseudomonadati</taxon>
        <taxon>Pseudomonadota</taxon>
        <taxon>Gammaproteobacteria</taxon>
        <taxon>Cellvibrionales</taxon>
        <taxon>Cellvibrionaceae</taxon>
        <taxon>Candidatus Endobugula</taxon>
    </lineage>
</organism>
<dbReference type="InterPro" id="IPR002716">
    <property type="entry name" value="PIN_dom"/>
</dbReference>
<dbReference type="AlphaFoldDB" id="A0A1D2QLA5"/>
<evidence type="ECO:0000256" key="2">
    <source>
        <dbReference type="ARBA" id="ARBA00022649"/>
    </source>
</evidence>
<dbReference type="Gene3D" id="3.40.50.1010">
    <property type="entry name" value="5'-nuclease"/>
    <property type="match status" value="1"/>
</dbReference>
<dbReference type="PANTHER" id="PTHR33653">
    <property type="entry name" value="RIBONUCLEASE VAPC2"/>
    <property type="match status" value="1"/>
</dbReference>
<evidence type="ECO:0000259" key="8">
    <source>
        <dbReference type="Pfam" id="PF01850"/>
    </source>
</evidence>
<protein>
    <submittedName>
        <fullName evidence="9">NtrR protein</fullName>
    </submittedName>
</protein>
<keyword evidence="3" id="KW-0540">Nuclease</keyword>
<name>A0A1D2QLA5_9GAMM</name>
<proteinExistence type="inferred from homology"/>
<feature type="non-terminal residue" evidence="9">
    <location>
        <position position="137"/>
    </location>
</feature>
<dbReference type="SUPFAM" id="SSF88723">
    <property type="entry name" value="PIN domain-like"/>
    <property type="match status" value="1"/>
</dbReference>
<dbReference type="GO" id="GO:0004518">
    <property type="term" value="F:nuclease activity"/>
    <property type="evidence" value="ECO:0007669"/>
    <property type="project" value="UniProtKB-KW"/>
</dbReference>
<dbReference type="STRING" id="62101.AB835_14700"/>